<dbReference type="RefSeq" id="WP_131598854.1">
    <property type="nucleotide sequence ID" value="NZ_CBDBYK010000004.1"/>
</dbReference>
<reference evidence="6 7" key="1">
    <citation type="submission" date="2018-02" db="EMBL/GenBank/DDBJ databases">
        <title>Mycoplasma marinum and Mycoplasma todarodis sp. nov., moderately halophilic and psychrotolerant mycoplasmas isolated from cephalopods.</title>
        <authorList>
            <person name="Viver T."/>
        </authorList>
    </citation>
    <scope>NUCLEOTIDE SEQUENCE [LARGE SCALE GENOMIC DNA]</scope>
    <source>
        <strain evidence="6 7">PE</strain>
    </source>
</reference>
<comment type="caution">
    <text evidence="6">The sequence shown here is derived from an EMBL/GenBank/DDBJ whole genome shotgun (WGS) entry which is preliminary data.</text>
</comment>
<feature type="transmembrane region" description="Helical" evidence="5">
    <location>
        <begin position="38"/>
        <end position="57"/>
    </location>
</feature>
<keyword evidence="7" id="KW-1185">Reference proteome</keyword>
<dbReference type="EMBL" id="PSZO01000007">
    <property type="protein sequence ID" value="TCG11434.1"/>
    <property type="molecule type" value="Genomic_DNA"/>
</dbReference>
<gene>
    <name evidence="6" type="ORF">C4B24_02065</name>
</gene>
<feature type="transmembrane region" description="Helical" evidence="5">
    <location>
        <begin position="63"/>
        <end position="84"/>
    </location>
</feature>
<keyword evidence="3 5" id="KW-1133">Transmembrane helix</keyword>
<accession>A0A4R0XLS2</accession>
<evidence type="ECO:0000256" key="4">
    <source>
        <dbReference type="ARBA" id="ARBA00023136"/>
    </source>
</evidence>
<dbReference type="Pfam" id="PF04193">
    <property type="entry name" value="PQ-loop"/>
    <property type="match status" value="2"/>
</dbReference>
<comment type="subcellular location">
    <subcellularLocation>
        <location evidence="1">Membrane</location>
        <topology evidence="1">Multi-pass membrane protein</topology>
    </subcellularLocation>
</comment>
<name>A0A4R0XLS2_9MOLU</name>
<sequence length="224" mass="24918">MFEFVTTLGWIAAILTILLGLPQLYYTVKTKKISGVNFLSMFAFWLGLTLWVFYAGLIGNPGLPVGIANIFALTTFSLVIIFLLKYSNNKYRLSITILISLVWALAIIFFAIMQGKGITRNNTGMLIFSALGGSLTTFAFLPQIIKTLKSKDTTGLSILLFILGTTVNISWTIYWGTFHHTINSSFTISTQLLPTILSFIGAIIWGTQLCLIIINKRRNKSKSQ</sequence>
<evidence type="ECO:0000256" key="2">
    <source>
        <dbReference type="ARBA" id="ARBA00022692"/>
    </source>
</evidence>
<evidence type="ECO:0000313" key="7">
    <source>
        <dbReference type="Proteomes" id="UP000294192"/>
    </source>
</evidence>
<evidence type="ECO:0000256" key="1">
    <source>
        <dbReference type="ARBA" id="ARBA00004141"/>
    </source>
</evidence>
<feature type="transmembrane region" description="Helical" evidence="5">
    <location>
        <begin position="6"/>
        <end position="26"/>
    </location>
</feature>
<feature type="transmembrane region" description="Helical" evidence="5">
    <location>
        <begin position="196"/>
        <end position="214"/>
    </location>
</feature>
<feature type="transmembrane region" description="Helical" evidence="5">
    <location>
        <begin position="156"/>
        <end position="176"/>
    </location>
</feature>
<dbReference type="AlphaFoldDB" id="A0A4R0XLS2"/>
<keyword evidence="2 5" id="KW-0812">Transmembrane</keyword>
<evidence type="ECO:0000313" key="6">
    <source>
        <dbReference type="EMBL" id="TCG11434.1"/>
    </source>
</evidence>
<feature type="transmembrane region" description="Helical" evidence="5">
    <location>
        <begin position="125"/>
        <end position="144"/>
    </location>
</feature>
<dbReference type="OrthoDB" id="398361at2"/>
<proteinExistence type="predicted"/>
<organism evidence="6 7">
    <name type="scientific">Mycoplasma marinum</name>
    <dbReference type="NCBI Taxonomy" id="1937190"/>
    <lineage>
        <taxon>Bacteria</taxon>
        <taxon>Bacillati</taxon>
        <taxon>Mycoplasmatota</taxon>
        <taxon>Mollicutes</taxon>
        <taxon>Mycoplasmataceae</taxon>
        <taxon>Mycoplasma</taxon>
    </lineage>
</organism>
<dbReference type="Proteomes" id="UP000294192">
    <property type="component" value="Unassembled WGS sequence"/>
</dbReference>
<dbReference type="Gene3D" id="1.20.1280.290">
    <property type="match status" value="2"/>
</dbReference>
<evidence type="ECO:0000256" key="3">
    <source>
        <dbReference type="ARBA" id="ARBA00022989"/>
    </source>
</evidence>
<dbReference type="InterPro" id="IPR006603">
    <property type="entry name" value="PQ-loop_rpt"/>
</dbReference>
<evidence type="ECO:0000256" key="5">
    <source>
        <dbReference type="SAM" id="Phobius"/>
    </source>
</evidence>
<dbReference type="SMART" id="SM00679">
    <property type="entry name" value="CTNS"/>
    <property type="match status" value="2"/>
</dbReference>
<protein>
    <recommendedName>
        <fullName evidence="8">PQ-loop repeat-containing protein</fullName>
    </recommendedName>
</protein>
<feature type="transmembrane region" description="Helical" evidence="5">
    <location>
        <begin position="91"/>
        <end position="113"/>
    </location>
</feature>
<dbReference type="GO" id="GO:0016020">
    <property type="term" value="C:membrane"/>
    <property type="evidence" value="ECO:0007669"/>
    <property type="project" value="UniProtKB-SubCell"/>
</dbReference>
<keyword evidence="4 5" id="KW-0472">Membrane</keyword>
<evidence type="ECO:0008006" key="8">
    <source>
        <dbReference type="Google" id="ProtNLM"/>
    </source>
</evidence>